<comment type="caution">
    <text evidence="5">The sequence shown here is derived from an EMBL/GenBank/DDBJ whole genome shotgun (WGS) entry which is preliminary data.</text>
</comment>
<protein>
    <submittedName>
        <fullName evidence="5">Uncharacterized protein</fullName>
    </submittedName>
</protein>
<keyword evidence="2" id="KW-0175">Coiled coil</keyword>
<organism evidence="5 6">
    <name type="scientific">candidate division WOR-1 bacterium RIFCSPHIGHO2_01_FULL_53_15</name>
    <dbReference type="NCBI Taxonomy" id="1802564"/>
    <lineage>
        <taxon>Bacteria</taxon>
        <taxon>Bacillati</taxon>
        <taxon>Saganbacteria</taxon>
    </lineage>
</organism>
<evidence type="ECO:0000259" key="4">
    <source>
        <dbReference type="Pfam" id="PF24568"/>
    </source>
</evidence>
<dbReference type="Gene3D" id="2.70.70.10">
    <property type="entry name" value="Glucose Permease (Domain IIA)"/>
    <property type="match status" value="1"/>
</dbReference>
<reference evidence="5 6" key="1">
    <citation type="journal article" date="2016" name="Nat. Commun.">
        <title>Thousands of microbial genomes shed light on interconnected biogeochemical processes in an aquifer system.</title>
        <authorList>
            <person name="Anantharaman K."/>
            <person name="Brown C.T."/>
            <person name="Hug L.A."/>
            <person name="Sharon I."/>
            <person name="Castelle C.J."/>
            <person name="Probst A.J."/>
            <person name="Thomas B.C."/>
            <person name="Singh A."/>
            <person name="Wilkins M.J."/>
            <person name="Karaoz U."/>
            <person name="Brodie E.L."/>
            <person name="Williams K.H."/>
            <person name="Hubbard S.S."/>
            <person name="Banfield J.F."/>
        </authorList>
    </citation>
    <scope>NUCLEOTIDE SEQUENCE [LARGE SCALE GENOMIC DNA]</scope>
</reference>
<dbReference type="GO" id="GO:0004222">
    <property type="term" value="F:metalloendopeptidase activity"/>
    <property type="evidence" value="ECO:0007669"/>
    <property type="project" value="TreeGrafter"/>
</dbReference>
<feature type="domain" description="Peptidoglycan hydrolase PcsB coiled-coil" evidence="4">
    <location>
        <begin position="95"/>
        <end position="160"/>
    </location>
</feature>
<feature type="domain" description="M23ase beta-sheet core" evidence="3">
    <location>
        <begin position="269"/>
        <end position="363"/>
    </location>
</feature>
<dbReference type="InterPro" id="IPR011055">
    <property type="entry name" value="Dup_hybrid_motif"/>
</dbReference>
<dbReference type="InterPro" id="IPR057309">
    <property type="entry name" value="PcsB_CC"/>
</dbReference>
<evidence type="ECO:0000313" key="5">
    <source>
        <dbReference type="EMBL" id="OGB89875.1"/>
    </source>
</evidence>
<dbReference type="CDD" id="cd12797">
    <property type="entry name" value="M23_peptidase"/>
    <property type="match status" value="1"/>
</dbReference>
<dbReference type="EMBL" id="METM01000020">
    <property type="protein sequence ID" value="OGB89875.1"/>
    <property type="molecule type" value="Genomic_DNA"/>
</dbReference>
<sequence>MKQIIALLAILLAVGVVRAEGVDEQAKLKVIQEELKTSQEKLKQARVQRQAVLGKLVVITQELKKANRTLNKAKAKIEINETKIGELVVEQKQTEAELGRKASKLELMVREAWKAGGTNYLDLLLGARSMSDLLNRLYYFEKVVARDAGLIMGIKEDLQASRRQKAALSEKTREIKELAQVIAENKQKIADQADEKKKALEALKAREAEFAAKVAELEKSSRELELLIQRKMVERGRAGIKAAGTGELTWPLRGRTTSRFGARHRLQGRHTGLDIAAPYGSPIAAADSGDVIFAGWWDGYGKAVVIDHGRGRATVYAHLSRIYPSVGAAVAKGQTIGLEGTTGYSTGPHLHFEVRINGVPKNPETFLP</sequence>
<dbReference type="InterPro" id="IPR050570">
    <property type="entry name" value="Cell_wall_metabolism_enzyme"/>
</dbReference>
<feature type="coiled-coil region" evidence="2">
    <location>
        <begin position="151"/>
        <end position="234"/>
    </location>
</feature>
<dbReference type="AlphaFoldDB" id="A0A1F4Q1P7"/>
<evidence type="ECO:0000259" key="3">
    <source>
        <dbReference type="Pfam" id="PF01551"/>
    </source>
</evidence>
<evidence type="ECO:0000256" key="1">
    <source>
        <dbReference type="ARBA" id="ARBA00022729"/>
    </source>
</evidence>
<gene>
    <name evidence="5" type="ORF">A2625_05455</name>
</gene>
<name>A0A1F4Q1P7_UNCSA</name>
<dbReference type="PANTHER" id="PTHR21666:SF289">
    <property type="entry name" value="L-ALA--D-GLU ENDOPEPTIDASE"/>
    <property type="match status" value="1"/>
</dbReference>
<accession>A0A1F4Q1P7</accession>
<feature type="coiled-coil region" evidence="2">
    <location>
        <begin position="28"/>
        <end position="83"/>
    </location>
</feature>
<dbReference type="PANTHER" id="PTHR21666">
    <property type="entry name" value="PEPTIDASE-RELATED"/>
    <property type="match status" value="1"/>
</dbReference>
<proteinExistence type="predicted"/>
<evidence type="ECO:0000256" key="2">
    <source>
        <dbReference type="SAM" id="Coils"/>
    </source>
</evidence>
<dbReference type="InterPro" id="IPR016047">
    <property type="entry name" value="M23ase_b-sheet_dom"/>
</dbReference>
<dbReference type="Proteomes" id="UP000178724">
    <property type="component" value="Unassembled WGS sequence"/>
</dbReference>
<dbReference type="SUPFAM" id="SSF51261">
    <property type="entry name" value="Duplicated hybrid motif"/>
    <property type="match status" value="1"/>
</dbReference>
<evidence type="ECO:0000313" key="6">
    <source>
        <dbReference type="Proteomes" id="UP000178724"/>
    </source>
</evidence>
<dbReference type="Gene3D" id="6.10.250.3150">
    <property type="match status" value="1"/>
</dbReference>
<dbReference type="Pfam" id="PF24568">
    <property type="entry name" value="CC_PcsB"/>
    <property type="match status" value="1"/>
</dbReference>
<dbReference type="Pfam" id="PF01551">
    <property type="entry name" value="Peptidase_M23"/>
    <property type="match status" value="1"/>
</dbReference>
<keyword evidence="1" id="KW-0732">Signal</keyword>